<reference evidence="1 2" key="1">
    <citation type="journal article" date="2019" name="Commun. Biol.">
        <title>The bagworm genome reveals a unique fibroin gene that provides high tensile strength.</title>
        <authorList>
            <person name="Kono N."/>
            <person name="Nakamura H."/>
            <person name="Ohtoshi R."/>
            <person name="Tomita M."/>
            <person name="Numata K."/>
            <person name="Arakawa K."/>
        </authorList>
    </citation>
    <scope>NUCLEOTIDE SEQUENCE [LARGE SCALE GENOMIC DNA]</scope>
</reference>
<keyword evidence="2" id="KW-1185">Reference proteome</keyword>
<proteinExistence type="predicted"/>
<sequence length="85" mass="9565">MPRAVDTFEFVLRVLLRGHVNPLIPAFSSISVAAINPPRVRLRDMPIPEHALGQVKIHHMNTSLACTGMLYVQMQATEVFDTIQR</sequence>
<name>A0A4C1TF00_EUMVA</name>
<accession>A0A4C1TF00</accession>
<gene>
    <name evidence="1" type="ORF">EVAR_72298_1</name>
</gene>
<evidence type="ECO:0000313" key="2">
    <source>
        <dbReference type="Proteomes" id="UP000299102"/>
    </source>
</evidence>
<comment type="caution">
    <text evidence="1">The sequence shown here is derived from an EMBL/GenBank/DDBJ whole genome shotgun (WGS) entry which is preliminary data.</text>
</comment>
<evidence type="ECO:0000313" key="1">
    <source>
        <dbReference type="EMBL" id="GBP13052.1"/>
    </source>
</evidence>
<dbReference type="AlphaFoldDB" id="A0A4C1TF00"/>
<protein>
    <submittedName>
        <fullName evidence="1">Uncharacterized protein</fullName>
    </submittedName>
</protein>
<dbReference type="Proteomes" id="UP000299102">
    <property type="component" value="Unassembled WGS sequence"/>
</dbReference>
<organism evidence="1 2">
    <name type="scientific">Eumeta variegata</name>
    <name type="common">Bagworm moth</name>
    <name type="synonym">Eumeta japonica</name>
    <dbReference type="NCBI Taxonomy" id="151549"/>
    <lineage>
        <taxon>Eukaryota</taxon>
        <taxon>Metazoa</taxon>
        <taxon>Ecdysozoa</taxon>
        <taxon>Arthropoda</taxon>
        <taxon>Hexapoda</taxon>
        <taxon>Insecta</taxon>
        <taxon>Pterygota</taxon>
        <taxon>Neoptera</taxon>
        <taxon>Endopterygota</taxon>
        <taxon>Lepidoptera</taxon>
        <taxon>Glossata</taxon>
        <taxon>Ditrysia</taxon>
        <taxon>Tineoidea</taxon>
        <taxon>Psychidae</taxon>
        <taxon>Oiketicinae</taxon>
        <taxon>Eumeta</taxon>
    </lineage>
</organism>
<dbReference type="EMBL" id="BGZK01005212">
    <property type="protein sequence ID" value="GBP13052.1"/>
    <property type="molecule type" value="Genomic_DNA"/>
</dbReference>